<dbReference type="EMBL" id="JAUSZT010000002">
    <property type="protein sequence ID" value="MDQ0996320.1"/>
    <property type="molecule type" value="Genomic_DNA"/>
</dbReference>
<reference evidence="1 2" key="1">
    <citation type="submission" date="2023-07" db="EMBL/GenBank/DDBJ databases">
        <title>Comparative genomics of wheat-associated soil bacteria to identify genetic determinants of phenazine resistance.</title>
        <authorList>
            <person name="Mouncey N."/>
        </authorList>
    </citation>
    <scope>NUCLEOTIDE SEQUENCE [LARGE SCALE GENOMIC DNA]</scope>
    <source>
        <strain evidence="1 2">W4I11</strain>
    </source>
</reference>
<name>A0ABU0S6D8_9HYPH</name>
<accession>A0ABU0S6D8</accession>
<protein>
    <submittedName>
        <fullName evidence="1">Uncharacterized protein</fullName>
    </submittedName>
</protein>
<organism evidence="1 2">
    <name type="scientific">Phyllobacterium ifriqiyense</name>
    <dbReference type="NCBI Taxonomy" id="314238"/>
    <lineage>
        <taxon>Bacteria</taxon>
        <taxon>Pseudomonadati</taxon>
        <taxon>Pseudomonadota</taxon>
        <taxon>Alphaproteobacteria</taxon>
        <taxon>Hyphomicrobiales</taxon>
        <taxon>Phyllobacteriaceae</taxon>
        <taxon>Phyllobacterium</taxon>
    </lineage>
</organism>
<evidence type="ECO:0000313" key="1">
    <source>
        <dbReference type="EMBL" id="MDQ0996320.1"/>
    </source>
</evidence>
<proteinExistence type="predicted"/>
<gene>
    <name evidence="1" type="ORF">QFZ34_001497</name>
</gene>
<sequence>MTKHYVFTTEFCNPAADWEKGQVEKNVQDAPTPLVATDAGLSRFGGVECLAGTALPGPVAVPAIHAGPRTGYANTGSIDHELAYHGLAKSFPPLL</sequence>
<dbReference type="Proteomes" id="UP001237780">
    <property type="component" value="Unassembled WGS sequence"/>
</dbReference>
<keyword evidence="2" id="KW-1185">Reference proteome</keyword>
<evidence type="ECO:0000313" key="2">
    <source>
        <dbReference type="Proteomes" id="UP001237780"/>
    </source>
</evidence>
<comment type="caution">
    <text evidence="1">The sequence shown here is derived from an EMBL/GenBank/DDBJ whole genome shotgun (WGS) entry which is preliminary data.</text>
</comment>